<reference evidence="3" key="1">
    <citation type="submission" date="2016-10" db="EMBL/GenBank/DDBJ databases">
        <authorList>
            <person name="Varghese N."/>
            <person name="Submissions S."/>
        </authorList>
    </citation>
    <scope>NUCLEOTIDE SEQUENCE [LARGE SCALE GENOMIC DNA]</scope>
    <source>
        <strain evidence="3">930I</strain>
    </source>
</reference>
<dbReference type="Proteomes" id="UP000217076">
    <property type="component" value="Unassembled WGS sequence"/>
</dbReference>
<accession>A0A1G7V395</accession>
<gene>
    <name evidence="2" type="ORF">SAMN05421742_101518</name>
</gene>
<organism evidence="2 3">
    <name type="scientific">Roseospirillum parvum</name>
    <dbReference type="NCBI Taxonomy" id="83401"/>
    <lineage>
        <taxon>Bacteria</taxon>
        <taxon>Pseudomonadati</taxon>
        <taxon>Pseudomonadota</taxon>
        <taxon>Alphaproteobacteria</taxon>
        <taxon>Rhodospirillales</taxon>
        <taxon>Rhodospirillaceae</taxon>
        <taxon>Roseospirillum</taxon>
    </lineage>
</organism>
<sequence>MSRADCNSSPSRRAPLAPSAALGVLLAAAPTAEAAENFRCPPPEGLVAVDWLWLDHKQRPCINRDQSWCVARARYTADIVGSAGSRPEVTITEEYHRPPRLFVEAQTQAPWPGRPGGTQLVCRYSQDQNITTYLFEVRAMTGSPECRFANNARACQGRAEGCIATCR</sequence>
<evidence type="ECO:0000313" key="2">
    <source>
        <dbReference type="EMBL" id="SDG54038.1"/>
    </source>
</evidence>
<dbReference type="InterPro" id="IPR006311">
    <property type="entry name" value="TAT_signal"/>
</dbReference>
<evidence type="ECO:0000256" key="1">
    <source>
        <dbReference type="SAM" id="SignalP"/>
    </source>
</evidence>
<protein>
    <submittedName>
        <fullName evidence="2">Uncharacterized protein</fullName>
    </submittedName>
</protein>
<feature type="signal peptide" evidence="1">
    <location>
        <begin position="1"/>
        <end position="34"/>
    </location>
</feature>
<dbReference type="AlphaFoldDB" id="A0A1G7V395"/>
<keyword evidence="3" id="KW-1185">Reference proteome</keyword>
<keyword evidence="1" id="KW-0732">Signal</keyword>
<feature type="chain" id="PRO_5011655158" evidence="1">
    <location>
        <begin position="35"/>
        <end position="167"/>
    </location>
</feature>
<evidence type="ECO:0000313" key="3">
    <source>
        <dbReference type="Proteomes" id="UP000217076"/>
    </source>
</evidence>
<dbReference type="RefSeq" id="WP_092614911.1">
    <property type="nucleotide sequence ID" value="NZ_FNCV01000001.1"/>
</dbReference>
<name>A0A1G7V395_9PROT</name>
<proteinExistence type="predicted"/>
<dbReference type="PROSITE" id="PS51318">
    <property type="entry name" value="TAT"/>
    <property type="match status" value="1"/>
</dbReference>
<dbReference type="EMBL" id="FNCV01000001">
    <property type="protein sequence ID" value="SDG54038.1"/>
    <property type="molecule type" value="Genomic_DNA"/>
</dbReference>